<evidence type="ECO:0000256" key="2">
    <source>
        <dbReference type="SAM" id="Coils"/>
    </source>
</evidence>
<evidence type="ECO:0000313" key="5">
    <source>
        <dbReference type="EMBL" id="KAK4883559.1"/>
    </source>
</evidence>
<dbReference type="Proteomes" id="UP001353858">
    <property type="component" value="Unassembled WGS sequence"/>
</dbReference>
<feature type="compositionally biased region" description="Basic residues" evidence="3">
    <location>
        <begin position="305"/>
        <end position="314"/>
    </location>
</feature>
<feature type="region of interest" description="Disordered" evidence="3">
    <location>
        <begin position="301"/>
        <end position="546"/>
    </location>
</feature>
<dbReference type="InterPro" id="IPR025066">
    <property type="entry name" value="CCDC174-like"/>
</dbReference>
<accession>A0AAN7SK43</accession>
<dbReference type="PANTHER" id="PTHR15885">
    <property type="entry name" value="COILED-COIL DOMAIN-CONTAINING PROTEIN 174"/>
    <property type="match status" value="1"/>
</dbReference>
<dbReference type="Pfam" id="PF13300">
    <property type="entry name" value="DUF4078"/>
    <property type="match status" value="1"/>
</dbReference>
<feature type="compositionally biased region" description="Basic and acidic residues" evidence="3">
    <location>
        <begin position="461"/>
        <end position="487"/>
    </location>
</feature>
<comment type="caution">
    <text evidence="5">The sequence shown here is derived from an EMBL/GenBank/DDBJ whole genome shotgun (WGS) entry which is preliminary data.</text>
</comment>
<evidence type="ECO:0000313" key="6">
    <source>
        <dbReference type="Proteomes" id="UP001353858"/>
    </source>
</evidence>
<evidence type="ECO:0000256" key="3">
    <source>
        <dbReference type="SAM" id="MobiDB-lite"/>
    </source>
</evidence>
<protein>
    <recommendedName>
        <fullName evidence="4">CCDC174 alpha/beta GRSR domain-containing protein</fullName>
    </recommendedName>
</protein>
<gene>
    <name evidence="5" type="ORF">RN001_006878</name>
</gene>
<sequence length="546" mass="64501">MSTYEISKSSLLSLKAEILRKQDELSKVKLQNETKKVIKKKVTPLEVKNKGLEQRELNDINHEEENLFKKSRAALEAKARLYERLSRRVNFTDAEIERNRRFLVRFDRKSKVSDLPPEDDCEMDFNRYPESEEEQYFSDEYEPPKNPDEEWVEYIDCLGRTRKCMRKDLDFLKTKDAELLAAVDKDENKAEQISRTGSCVREINENKVTESSELLSSDMRRELLRQQWEKEEEELRMKNDLHYQDILFNEARTHGVGYYGFSKDEEERFKQQEALKNLRQETQQEQEKAKELRTLREKQLEARAKAARNRKRARMGLPPEEDVPEPTPPVEENKPKEEEVKQTEEKKLEMEKEAARKKHIRPWDIGKKGVKEHYEYTQEEWIDKKRKERPKDFAPPNIYKANSTNEKKRRPEKEINKTLYFSSKKSKSASDSDDDDMNQSSTMKPTLIVNECEENSDEEADRLLRDYKQRKDVDKDRSDTSDRRKGAEIPPPPTFDYYGPSGTKKSKSSFSKGNLSDSISAGLQFLRQQSEKKDSSKKHPSEMFLF</sequence>
<dbReference type="EMBL" id="JARPUR010000002">
    <property type="protein sequence ID" value="KAK4883559.1"/>
    <property type="molecule type" value="Genomic_DNA"/>
</dbReference>
<keyword evidence="6" id="KW-1185">Reference proteome</keyword>
<name>A0AAN7SK43_9COLE</name>
<dbReference type="PANTHER" id="PTHR15885:SF1">
    <property type="entry name" value="COILED-COIL DOMAIN-CONTAINING PROTEIN 174"/>
    <property type="match status" value="1"/>
</dbReference>
<feature type="compositionally biased region" description="Low complexity" evidence="3">
    <location>
        <begin position="499"/>
        <end position="518"/>
    </location>
</feature>
<evidence type="ECO:0000259" key="4">
    <source>
        <dbReference type="Pfam" id="PF25449"/>
    </source>
</evidence>
<feature type="domain" description="CCDC174 alpha/beta GRSR" evidence="4">
    <location>
        <begin position="151"/>
        <end position="179"/>
    </location>
</feature>
<feature type="compositionally biased region" description="Basic and acidic residues" evidence="3">
    <location>
        <begin position="361"/>
        <end position="392"/>
    </location>
</feature>
<dbReference type="AlphaFoldDB" id="A0AAN7SK43"/>
<reference evidence="6" key="1">
    <citation type="submission" date="2023-01" db="EMBL/GenBank/DDBJ databases">
        <title>Key to firefly adult light organ development and bioluminescence: homeobox transcription factors regulate luciferase expression and transportation to peroxisome.</title>
        <authorList>
            <person name="Fu X."/>
        </authorList>
    </citation>
    <scope>NUCLEOTIDE SEQUENCE [LARGE SCALE GENOMIC DNA]</scope>
</reference>
<feature type="compositionally biased region" description="Basic and acidic residues" evidence="3">
    <location>
        <begin position="331"/>
        <end position="354"/>
    </location>
</feature>
<keyword evidence="1 2" id="KW-0175">Coiled coil</keyword>
<proteinExistence type="predicted"/>
<feature type="compositionally biased region" description="Acidic residues" evidence="3">
    <location>
        <begin position="451"/>
        <end position="460"/>
    </location>
</feature>
<dbReference type="GO" id="GO:0005634">
    <property type="term" value="C:nucleus"/>
    <property type="evidence" value="ECO:0007669"/>
    <property type="project" value="TreeGrafter"/>
</dbReference>
<evidence type="ECO:0000256" key="1">
    <source>
        <dbReference type="ARBA" id="ARBA00023054"/>
    </source>
</evidence>
<feature type="compositionally biased region" description="Basic and acidic residues" evidence="3">
    <location>
        <begin position="405"/>
        <end position="416"/>
    </location>
</feature>
<dbReference type="InterPro" id="IPR057464">
    <property type="entry name" value="CCDC174_GRSR"/>
</dbReference>
<dbReference type="Pfam" id="PF25449">
    <property type="entry name" value="CCDC174_GRSR"/>
    <property type="match status" value="1"/>
</dbReference>
<organism evidence="5 6">
    <name type="scientific">Aquatica leii</name>
    <dbReference type="NCBI Taxonomy" id="1421715"/>
    <lineage>
        <taxon>Eukaryota</taxon>
        <taxon>Metazoa</taxon>
        <taxon>Ecdysozoa</taxon>
        <taxon>Arthropoda</taxon>
        <taxon>Hexapoda</taxon>
        <taxon>Insecta</taxon>
        <taxon>Pterygota</taxon>
        <taxon>Neoptera</taxon>
        <taxon>Endopterygota</taxon>
        <taxon>Coleoptera</taxon>
        <taxon>Polyphaga</taxon>
        <taxon>Elateriformia</taxon>
        <taxon>Elateroidea</taxon>
        <taxon>Lampyridae</taxon>
        <taxon>Luciolinae</taxon>
        <taxon>Aquatica</taxon>
    </lineage>
</organism>
<feature type="coiled-coil region" evidence="2">
    <location>
        <begin position="261"/>
        <end position="298"/>
    </location>
</feature>
<feature type="compositionally biased region" description="Basic and acidic residues" evidence="3">
    <location>
        <begin position="529"/>
        <end position="546"/>
    </location>
</feature>